<sequence>MDLVSYLKDQIEFLSEQFKDAKNDQNETMAYLVESRLDEAKKIMTAVNKGQIDRLS</sequence>
<keyword evidence="2" id="KW-1185">Reference proteome</keyword>
<evidence type="ECO:0000313" key="1">
    <source>
        <dbReference type="EMBL" id="TDG78471.1"/>
    </source>
</evidence>
<dbReference type="AlphaFoldDB" id="A0A4R5NPD2"/>
<accession>A0A4R5NPD2</accession>
<dbReference type="EMBL" id="PUFO01000040">
    <property type="protein sequence ID" value="TDG78471.1"/>
    <property type="molecule type" value="Genomic_DNA"/>
</dbReference>
<dbReference type="RefSeq" id="WP_010619397.1">
    <property type="nucleotide sequence ID" value="NZ_CP042371.1"/>
</dbReference>
<dbReference type="Proteomes" id="UP000294854">
    <property type="component" value="Unassembled WGS sequence"/>
</dbReference>
<comment type="caution">
    <text evidence="1">The sequence shown here is derived from an EMBL/GenBank/DDBJ whole genome shotgun (WGS) entry which is preliminary data.</text>
</comment>
<gene>
    <name evidence="1" type="ORF">C5L31_001087</name>
</gene>
<name>A0A4R5NPD2_9LACO</name>
<organism evidence="1 2">
    <name type="scientific">Secundilactobacillus malefermentans</name>
    <dbReference type="NCBI Taxonomy" id="176292"/>
    <lineage>
        <taxon>Bacteria</taxon>
        <taxon>Bacillati</taxon>
        <taxon>Bacillota</taxon>
        <taxon>Bacilli</taxon>
        <taxon>Lactobacillales</taxon>
        <taxon>Lactobacillaceae</taxon>
        <taxon>Secundilactobacillus</taxon>
    </lineage>
</organism>
<protein>
    <submittedName>
        <fullName evidence="1">Uncharacterized protein</fullName>
    </submittedName>
</protein>
<evidence type="ECO:0000313" key="2">
    <source>
        <dbReference type="Proteomes" id="UP000294854"/>
    </source>
</evidence>
<proteinExistence type="predicted"/>
<reference evidence="1 2" key="1">
    <citation type="journal article" date="2019" name="Appl. Microbiol. Biotechnol.">
        <title>Uncovering carbohydrate metabolism through a genotype-phenotype association study of 56 lactic acid bacteria genomes.</title>
        <authorList>
            <person name="Buron-Moles G."/>
            <person name="Chailyan A."/>
            <person name="Dolejs I."/>
            <person name="Forster J."/>
            <person name="Miks M.H."/>
        </authorList>
    </citation>
    <scope>NUCLEOTIDE SEQUENCE [LARGE SCALE GENOMIC DNA]</scope>
    <source>
        <strain evidence="1 2">ATCC 49373</strain>
    </source>
</reference>